<dbReference type="EnsemblMetazoa" id="XM_012208349.1">
    <property type="protein sequence ID" value="XP_012063739.1"/>
    <property type="gene ID" value="LOC105627070"/>
</dbReference>
<name>A0A158P1T1_ATTCE</name>
<keyword evidence="3" id="KW-1185">Reference proteome</keyword>
<feature type="compositionally biased region" description="Basic and acidic residues" evidence="1">
    <location>
        <begin position="182"/>
        <end position="193"/>
    </location>
</feature>
<sequence length="645" mass="74595">MIEDLDAIEPAPLESQRTPTKICSCGETNARRERASFLRVRSTEVTWSTSSFLSPDEAIWDLRRRTSEGTEFRWELHTSTTDLDLVRKTKCSCHSLIPGQKKPEGVHRGDLRKHHSAETDKWSVRPENLLTPMHDLRKHSSDDTRFAREARWLQVPDVMPNPKPRCTCPKVKTPPPASPVEVKPELKEPEKPIMQKEEKKLYYSKSLTPEEPAVLWEKPEVKRQASEDPRAARGKPRDRPKLERSAQVRSESSRRWGFSQRDKDKDKEKEKEKVISPVESKKPIRARWAMKPHVSLPAEKKAPKWYRSQDETKSKSLRERPKYSIRRSMSPEPDPRQMNKLENRIVRRLISPEISITSTKWAPYEDSSPLPTIGIRKREKQKHISDIKWTPYDESPSEIPVEVIDDKKWSPFQNVTPTHCPPPEPATPSKSDDEEFRWKILNMVAPFPLYQGGWKDESPEKTPPKKATTPDDLSTPIWSPREPTTPTAKRKSFVQPDYSPEYSPAARRSSKPRLIRKGAIRVKASLPTTSPLEDRLPQAGPPPPTVIIRAASEETKRQRPQLTRSKALLEVPKHIDATKRSLSEEGPRMHPRERPKPPGRTRSEEVSKYDDPWLKAESSELPTRRERASRDRERLDYPRKGLMKR</sequence>
<organism evidence="2 3">
    <name type="scientific">Atta cephalotes</name>
    <name type="common">Leafcutter ant</name>
    <dbReference type="NCBI Taxonomy" id="12957"/>
    <lineage>
        <taxon>Eukaryota</taxon>
        <taxon>Metazoa</taxon>
        <taxon>Ecdysozoa</taxon>
        <taxon>Arthropoda</taxon>
        <taxon>Hexapoda</taxon>
        <taxon>Insecta</taxon>
        <taxon>Pterygota</taxon>
        <taxon>Neoptera</taxon>
        <taxon>Endopterygota</taxon>
        <taxon>Hymenoptera</taxon>
        <taxon>Apocrita</taxon>
        <taxon>Aculeata</taxon>
        <taxon>Formicoidea</taxon>
        <taxon>Formicidae</taxon>
        <taxon>Myrmicinae</taxon>
        <taxon>Atta</taxon>
    </lineage>
</organism>
<evidence type="ECO:0000256" key="1">
    <source>
        <dbReference type="SAM" id="MobiDB-lite"/>
    </source>
</evidence>
<feature type="region of interest" description="Disordered" evidence="1">
    <location>
        <begin position="213"/>
        <end position="342"/>
    </location>
</feature>
<feature type="compositionally biased region" description="Basic and acidic residues" evidence="1">
    <location>
        <begin position="571"/>
        <end position="639"/>
    </location>
</feature>
<evidence type="ECO:0000313" key="2">
    <source>
        <dbReference type="EnsemblMetazoa" id="XP_012063739.1"/>
    </source>
</evidence>
<feature type="region of interest" description="Disordered" evidence="1">
    <location>
        <begin position="412"/>
        <end position="433"/>
    </location>
</feature>
<accession>A0A158P1T1</accession>
<dbReference type="STRING" id="12957.A0A158P1T1"/>
<protein>
    <submittedName>
        <fullName evidence="2">Uncharacterized protein</fullName>
    </submittedName>
</protein>
<feature type="compositionally biased region" description="Basic and acidic residues" evidence="1">
    <location>
        <begin position="217"/>
        <end position="282"/>
    </location>
</feature>
<gene>
    <name evidence="2" type="primary">105627070</name>
</gene>
<feature type="region of interest" description="Disordered" evidence="1">
    <location>
        <begin position="451"/>
        <end position="645"/>
    </location>
</feature>
<reference evidence="3" key="1">
    <citation type="journal article" date="2011" name="PLoS Genet.">
        <title>The genome sequence of the leaf-cutter ant Atta cephalotes reveals insights into its obligate symbiotic lifestyle.</title>
        <authorList>
            <person name="Suen G."/>
            <person name="Teiling C."/>
            <person name="Li L."/>
            <person name="Holt C."/>
            <person name="Abouheif E."/>
            <person name="Bornberg-Bauer E."/>
            <person name="Bouffard P."/>
            <person name="Caldera E.J."/>
            <person name="Cash E."/>
            <person name="Cavanaugh A."/>
            <person name="Denas O."/>
            <person name="Elhaik E."/>
            <person name="Fave M.J."/>
            <person name="Gadau J."/>
            <person name="Gibson J.D."/>
            <person name="Graur D."/>
            <person name="Grubbs K.J."/>
            <person name="Hagen D.E."/>
            <person name="Harkins T.T."/>
            <person name="Helmkampf M."/>
            <person name="Hu H."/>
            <person name="Johnson B.R."/>
            <person name="Kim J."/>
            <person name="Marsh S.E."/>
            <person name="Moeller J.A."/>
            <person name="Munoz-Torres M.C."/>
            <person name="Murphy M.C."/>
            <person name="Naughton M.C."/>
            <person name="Nigam S."/>
            <person name="Overson R."/>
            <person name="Rajakumar R."/>
            <person name="Reese J.T."/>
            <person name="Scott J.J."/>
            <person name="Smith C.R."/>
            <person name="Tao S."/>
            <person name="Tsutsui N.D."/>
            <person name="Viljakainen L."/>
            <person name="Wissler L."/>
            <person name="Yandell M.D."/>
            <person name="Zimmer F."/>
            <person name="Taylor J."/>
            <person name="Slater S.C."/>
            <person name="Clifton S.W."/>
            <person name="Warren W.C."/>
            <person name="Elsik C.G."/>
            <person name="Smith C.D."/>
            <person name="Weinstock G.M."/>
            <person name="Gerardo N.M."/>
            <person name="Currie C.R."/>
        </authorList>
    </citation>
    <scope>NUCLEOTIDE SEQUENCE [LARGE SCALE GENOMIC DNA]</scope>
</reference>
<dbReference type="InParanoid" id="A0A158P1T1"/>
<feature type="region of interest" description="Disordered" evidence="1">
    <location>
        <begin position="157"/>
        <end position="193"/>
    </location>
</feature>
<feature type="compositionally biased region" description="Basic and acidic residues" evidence="1">
    <location>
        <begin position="298"/>
        <end position="322"/>
    </location>
</feature>
<dbReference type="AlphaFoldDB" id="A0A158P1T1"/>
<proteinExistence type="predicted"/>
<evidence type="ECO:0000313" key="3">
    <source>
        <dbReference type="Proteomes" id="UP000005205"/>
    </source>
</evidence>
<dbReference type="OrthoDB" id="7676799at2759"/>
<dbReference type="Proteomes" id="UP000005205">
    <property type="component" value="Unassembled WGS sequence"/>
</dbReference>
<feature type="compositionally biased region" description="Basic and acidic residues" evidence="1">
    <location>
        <begin position="333"/>
        <end position="342"/>
    </location>
</feature>
<reference evidence="2" key="2">
    <citation type="submission" date="2016-04" db="UniProtKB">
        <authorList>
            <consortium name="EnsemblMetazoa"/>
        </authorList>
    </citation>
    <scope>IDENTIFICATION</scope>
</reference>
<dbReference type="KEGG" id="acep:105627070"/>
<feature type="compositionally biased region" description="Basic and acidic residues" evidence="1">
    <location>
        <begin position="454"/>
        <end position="463"/>
    </location>
</feature>
<dbReference type="eggNOG" id="ENOG502T9FN">
    <property type="taxonomic scope" value="Eukaryota"/>
</dbReference>
<dbReference type="EMBL" id="ADTU01006783">
    <property type="status" value="NOT_ANNOTATED_CDS"/>
    <property type="molecule type" value="Genomic_DNA"/>
</dbReference>
<feature type="compositionally biased region" description="Basic residues" evidence="1">
    <location>
        <begin position="508"/>
        <end position="520"/>
    </location>
</feature>